<keyword evidence="3" id="KW-1185">Reference proteome</keyword>
<evidence type="ECO:0008006" key="4">
    <source>
        <dbReference type="Google" id="ProtNLM"/>
    </source>
</evidence>
<proteinExistence type="predicted"/>
<dbReference type="KEGG" id="spai:FPZ24_07875"/>
<dbReference type="Proteomes" id="UP000315673">
    <property type="component" value="Chromosome"/>
</dbReference>
<evidence type="ECO:0000256" key="1">
    <source>
        <dbReference type="SAM" id="SignalP"/>
    </source>
</evidence>
<gene>
    <name evidence="2" type="ORF">FPZ24_07875</name>
</gene>
<protein>
    <recommendedName>
        <fullName evidence="4">Lipoprotein</fullName>
    </recommendedName>
</protein>
<evidence type="ECO:0000313" key="2">
    <source>
        <dbReference type="EMBL" id="QDZ07407.1"/>
    </source>
</evidence>
<feature type="chain" id="PRO_5023090260" description="Lipoprotein" evidence="1">
    <location>
        <begin position="20"/>
        <end position="166"/>
    </location>
</feature>
<reference evidence="2 3" key="1">
    <citation type="submission" date="2019-07" db="EMBL/GenBank/DDBJ databases">
        <title>Full genome sequence of Sphingomonas sp. 4R-6-7(HKS19).</title>
        <authorList>
            <person name="Im W.-T."/>
        </authorList>
    </citation>
    <scope>NUCLEOTIDE SEQUENCE [LARGE SCALE GENOMIC DNA]</scope>
    <source>
        <strain evidence="2 3">HKS19</strain>
    </source>
</reference>
<accession>A0A5B8LGR1</accession>
<evidence type="ECO:0000313" key="3">
    <source>
        <dbReference type="Proteomes" id="UP000315673"/>
    </source>
</evidence>
<keyword evidence="1" id="KW-0732">Signal</keyword>
<dbReference type="AlphaFoldDB" id="A0A5B8LGR1"/>
<organism evidence="2 3">
    <name type="scientific">Sphingomonas panacisoli</name>
    <dbReference type="NCBI Taxonomy" id="1813879"/>
    <lineage>
        <taxon>Bacteria</taxon>
        <taxon>Pseudomonadati</taxon>
        <taxon>Pseudomonadota</taxon>
        <taxon>Alphaproteobacteria</taxon>
        <taxon>Sphingomonadales</taxon>
        <taxon>Sphingomonadaceae</taxon>
        <taxon>Sphingomonas</taxon>
    </lineage>
</organism>
<dbReference type="OrthoDB" id="7448000at2"/>
<feature type="signal peptide" evidence="1">
    <location>
        <begin position="1"/>
        <end position="19"/>
    </location>
</feature>
<sequence>MKRALAVLLLLGGCQGQSAPDARPTPSGLEAAAIEAGIISDPAGTDPTGLYARDRDKICIVPSATAYRVGVYVDYGNDYFCSGSGEATRTGETLHVELSSAPGCSFDAKFDGDRIAVPGALPEACQKACSKRASLAGLNVERLSDSPSEAAALRDGRGRMLCDSGK</sequence>
<dbReference type="EMBL" id="CP042306">
    <property type="protein sequence ID" value="QDZ07407.1"/>
    <property type="molecule type" value="Genomic_DNA"/>
</dbReference>
<dbReference type="RefSeq" id="WP_146570822.1">
    <property type="nucleotide sequence ID" value="NZ_CP042306.1"/>
</dbReference>
<name>A0A5B8LGR1_9SPHN</name>